<sequence length="44" mass="5061">MVKNFMFLVRRWVVDGSGCLVESDDFRFRHFGGIKLGTGNQARL</sequence>
<reference evidence="1" key="2">
    <citation type="submission" date="2020-06" db="EMBL/GenBank/DDBJ databases">
        <title>Helianthus annuus Genome sequencing and assembly Release 2.</title>
        <authorList>
            <person name="Gouzy J."/>
            <person name="Langlade N."/>
            <person name="Munos S."/>
        </authorList>
    </citation>
    <scope>NUCLEOTIDE SEQUENCE</scope>
    <source>
        <tissue evidence="1">Leaves</tissue>
    </source>
</reference>
<gene>
    <name evidence="1" type="ORF">HanXRQr2_Chr15g0707431</name>
</gene>
<reference evidence="1" key="1">
    <citation type="journal article" date="2017" name="Nature">
        <title>The sunflower genome provides insights into oil metabolism, flowering and Asterid evolution.</title>
        <authorList>
            <person name="Badouin H."/>
            <person name="Gouzy J."/>
            <person name="Grassa C.J."/>
            <person name="Murat F."/>
            <person name="Staton S.E."/>
            <person name="Cottret L."/>
            <person name="Lelandais-Briere C."/>
            <person name="Owens G.L."/>
            <person name="Carrere S."/>
            <person name="Mayjonade B."/>
            <person name="Legrand L."/>
            <person name="Gill N."/>
            <person name="Kane N.C."/>
            <person name="Bowers J.E."/>
            <person name="Hubner S."/>
            <person name="Bellec A."/>
            <person name="Berard A."/>
            <person name="Berges H."/>
            <person name="Blanchet N."/>
            <person name="Boniface M.C."/>
            <person name="Brunel D."/>
            <person name="Catrice O."/>
            <person name="Chaidir N."/>
            <person name="Claudel C."/>
            <person name="Donnadieu C."/>
            <person name="Faraut T."/>
            <person name="Fievet G."/>
            <person name="Helmstetter N."/>
            <person name="King M."/>
            <person name="Knapp S.J."/>
            <person name="Lai Z."/>
            <person name="Le Paslier M.C."/>
            <person name="Lippi Y."/>
            <person name="Lorenzon L."/>
            <person name="Mandel J.R."/>
            <person name="Marage G."/>
            <person name="Marchand G."/>
            <person name="Marquand E."/>
            <person name="Bret-Mestries E."/>
            <person name="Morien E."/>
            <person name="Nambeesan S."/>
            <person name="Nguyen T."/>
            <person name="Pegot-Espagnet P."/>
            <person name="Pouilly N."/>
            <person name="Raftis F."/>
            <person name="Sallet E."/>
            <person name="Schiex T."/>
            <person name="Thomas J."/>
            <person name="Vandecasteele C."/>
            <person name="Vares D."/>
            <person name="Vear F."/>
            <person name="Vautrin S."/>
            <person name="Crespi M."/>
            <person name="Mangin B."/>
            <person name="Burke J.M."/>
            <person name="Salse J."/>
            <person name="Munos S."/>
            <person name="Vincourt P."/>
            <person name="Rieseberg L.H."/>
            <person name="Langlade N.B."/>
        </authorList>
    </citation>
    <scope>NUCLEOTIDE SEQUENCE</scope>
    <source>
        <tissue evidence="1">Leaves</tissue>
    </source>
</reference>
<evidence type="ECO:0000313" key="1">
    <source>
        <dbReference type="EMBL" id="KAF5765757.1"/>
    </source>
</evidence>
<organism evidence="1 2">
    <name type="scientific">Helianthus annuus</name>
    <name type="common">Common sunflower</name>
    <dbReference type="NCBI Taxonomy" id="4232"/>
    <lineage>
        <taxon>Eukaryota</taxon>
        <taxon>Viridiplantae</taxon>
        <taxon>Streptophyta</taxon>
        <taxon>Embryophyta</taxon>
        <taxon>Tracheophyta</taxon>
        <taxon>Spermatophyta</taxon>
        <taxon>Magnoliopsida</taxon>
        <taxon>eudicotyledons</taxon>
        <taxon>Gunneridae</taxon>
        <taxon>Pentapetalae</taxon>
        <taxon>asterids</taxon>
        <taxon>campanulids</taxon>
        <taxon>Asterales</taxon>
        <taxon>Asteraceae</taxon>
        <taxon>Asteroideae</taxon>
        <taxon>Heliantheae alliance</taxon>
        <taxon>Heliantheae</taxon>
        <taxon>Helianthus</taxon>
    </lineage>
</organism>
<protein>
    <submittedName>
        <fullName evidence="1">Uncharacterized protein</fullName>
    </submittedName>
</protein>
<dbReference type="AlphaFoldDB" id="A0A9K3E2C7"/>
<dbReference type="Gramene" id="mRNA:HanXRQr2_Chr15g0707431">
    <property type="protein sequence ID" value="mRNA:HanXRQr2_Chr15g0707431"/>
    <property type="gene ID" value="HanXRQr2_Chr15g0707431"/>
</dbReference>
<dbReference type="Proteomes" id="UP000215914">
    <property type="component" value="Unassembled WGS sequence"/>
</dbReference>
<dbReference type="EMBL" id="MNCJ02000330">
    <property type="protein sequence ID" value="KAF5765757.1"/>
    <property type="molecule type" value="Genomic_DNA"/>
</dbReference>
<accession>A0A9K3E2C7</accession>
<name>A0A9K3E2C7_HELAN</name>
<keyword evidence="2" id="KW-1185">Reference proteome</keyword>
<evidence type="ECO:0000313" key="2">
    <source>
        <dbReference type="Proteomes" id="UP000215914"/>
    </source>
</evidence>
<proteinExistence type="predicted"/>
<comment type="caution">
    <text evidence="1">The sequence shown here is derived from an EMBL/GenBank/DDBJ whole genome shotgun (WGS) entry which is preliminary data.</text>
</comment>